<dbReference type="Pfam" id="PF20540">
    <property type="entry name" value="DUF6755"/>
    <property type="match status" value="1"/>
</dbReference>
<reference evidence="2 3" key="1">
    <citation type="submission" date="2019-09" db="EMBL/GenBank/DDBJ databases">
        <title>Chitinophaga ginsengihumi sp. nov., isolated from soil of ginseng rhizosphere.</title>
        <authorList>
            <person name="Lee J."/>
        </authorList>
    </citation>
    <scope>NUCLEOTIDE SEQUENCE [LARGE SCALE GENOMIC DNA]</scope>
    <source>
        <strain evidence="2 3">BN140078</strain>
    </source>
</reference>
<organism evidence="2 3">
    <name type="scientific">Chitinophaga agrisoli</name>
    <dbReference type="NCBI Taxonomy" id="2607653"/>
    <lineage>
        <taxon>Bacteria</taxon>
        <taxon>Pseudomonadati</taxon>
        <taxon>Bacteroidota</taxon>
        <taxon>Chitinophagia</taxon>
        <taxon>Chitinophagales</taxon>
        <taxon>Chitinophagaceae</taxon>
        <taxon>Chitinophaga</taxon>
    </lineage>
</organism>
<dbReference type="InterPro" id="IPR046643">
    <property type="entry name" value="DUF6755"/>
</dbReference>
<feature type="transmembrane region" description="Helical" evidence="1">
    <location>
        <begin position="52"/>
        <end position="74"/>
    </location>
</feature>
<accession>A0A5B2VM41</accession>
<dbReference type="RefSeq" id="WP_149841101.1">
    <property type="nucleotide sequence ID" value="NZ_VUOC01000004.1"/>
</dbReference>
<reference evidence="2 3" key="2">
    <citation type="submission" date="2019-09" db="EMBL/GenBank/DDBJ databases">
        <authorList>
            <person name="Jin C."/>
        </authorList>
    </citation>
    <scope>NUCLEOTIDE SEQUENCE [LARGE SCALE GENOMIC DNA]</scope>
    <source>
        <strain evidence="2 3">BN140078</strain>
    </source>
</reference>
<protein>
    <submittedName>
        <fullName evidence="2">Uncharacterized protein</fullName>
    </submittedName>
</protein>
<evidence type="ECO:0000313" key="2">
    <source>
        <dbReference type="EMBL" id="KAA2239924.1"/>
    </source>
</evidence>
<dbReference type="AlphaFoldDB" id="A0A5B2VM41"/>
<sequence length="79" mass="8649">MSNFRSAQDKAHPNKSSTLMLAIITLLILIVALQIWLLYTGLNNALTQHADVALIACIVSVLLFVAAVGLLYFLPGKRR</sequence>
<dbReference type="Proteomes" id="UP000324611">
    <property type="component" value="Unassembled WGS sequence"/>
</dbReference>
<proteinExistence type="predicted"/>
<evidence type="ECO:0000256" key="1">
    <source>
        <dbReference type="SAM" id="Phobius"/>
    </source>
</evidence>
<name>A0A5B2VM41_9BACT</name>
<keyword evidence="1" id="KW-0472">Membrane</keyword>
<evidence type="ECO:0000313" key="3">
    <source>
        <dbReference type="Proteomes" id="UP000324611"/>
    </source>
</evidence>
<keyword evidence="1" id="KW-1133">Transmembrane helix</keyword>
<feature type="transmembrane region" description="Helical" evidence="1">
    <location>
        <begin position="21"/>
        <end position="40"/>
    </location>
</feature>
<comment type="caution">
    <text evidence="2">The sequence shown here is derived from an EMBL/GenBank/DDBJ whole genome shotgun (WGS) entry which is preliminary data.</text>
</comment>
<gene>
    <name evidence="2" type="ORF">F0L74_27445</name>
</gene>
<keyword evidence="1" id="KW-0812">Transmembrane</keyword>
<keyword evidence="3" id="KW-1185">Reference proteome</keyword>
<dbReference type="EMBL" id="VUOC01000004">
    <property type="protein sequence ID" value="KAA2239924.1"/>
    <property type="molecule type" value="Genomic_DNA"/>
</dbReference>